<feature type="transmembrane region" description="Helical" evidence="10">
    <location>
        <begin position="352"/>
        <end position="370"/>
    </location>
</feature>
<protein>
    <recommendedName>
        <fullName evidence="13">Sucrose transporter</fullName>
    </recommendedName>
</protein>
<dbReference type="Pfam" id="PF13347">
    <property type="entry name" value="MFS_2"/>
    <property type="match status" value="1"/>
</dbReference>
<evidence type="ECO:0000256" key="8">
    <source>
        <dbReference type="ARBA" id="ARBA00022989"/>
    </source>
</evidence>
<keyword evidence="5" id="KW-0762">Sugar transport</keyword>
<feature type="transmembrane region" description="Helical" evidence="10">
    <location>
        <begin position="21"/>
        <end position="42"/>
    </location>
</feature>
<keyword evidence="6 10" id="KW-0812">Transmembrane</keyword>
<proteinExistence type="inferred from homology"/>
<comment type="similarity">
    <text evidence="3">Belongs to the glycoside-pentoside-hexuronide (GPH) cation symporter transporter (TC 2.A.2.4) family.</text>
</comment>
<evidence type="ECO:0000256" key="1">
    <source>
        <dbReference type="ARBA" id="ARBA00004141"/>
    </source>
</evidence>
<keyword evidence="4" id="KW-0813">Transport</keyword>
<dbReference type="Gene3D" id="1.20.1250.20">
    <property type="entry name" value="MFS general substrate transporter like domains"/>
    <property type="match status" value="1"/>
</dbReference>
<dbReference type="InterPro" id="IPR005989">
    <property type="entry name" value="Suc_symporter_pln"/>
</dbReference>
<evidence type="ECO:0000256" key="4">
    <source>
        <dbReference type="ARBA" id="ARBA00022448"/>
    </source>
</evidence>
<evidence type="ECO:0000256" key="6">
    <source>
        <dbReference type="ARBA" id="ARBA00022692"/>
    </source>
</evidence>
<feature type="transmembrane region" description="Helical" evidence="10">
    <location>
        <begin position="322"/>
        <end position="340"/>
    </location>
</feature>
<evidence type="ECO:0008006" key="13">
    <source>
        <dbReference type="Google" id="ProtNLM"/>
    </source>
</evidence>
<dbReference type="PANTHER" id="PTHR19432">
    <property type="entry name" value="SUGAR TRANSPORTER"/>
    <property type="match status" value="1"/>
</dbReference>
<feature type="transmembrane region" description="Helical" evidence="10">
    <location>
        <begin position="168"/>
        <end position="189"/>
    </location>
</feature>
<evidence type="ECO:0000256" key="7">
    <source>
        <dbReference type="ARBA" id="ARBA00022847"/>
    </source>
</evidence>
<feature type="transmembrane region" description="Helical" evidence="10">
    <location>
        <begin position="48"/>
        <end position="67"/>
    </location>
</feature>
<feature type="transmembrane region" description="Helical" evidence="10">
    <location>
        <begin position="465"/>
        <end position="485"/>
    </location>
</feature>
<keyword evidence="9 10" id="KW-0472">Membrane</keyword>
<dbReference type="EMBL" id="JAFEMO010000007">
    <property type="protein sequence ID" value="KAH7568159.1"/>
    <property type="molecule type" value="Genomic_DNA"/>
</dbReference>
<comment type="pathway">
    <text evidence="2">Glycan biosynthesis; sucrose metabolism.</text>
</comment>
<accession>A0ABQ8HUW0</accession>
<comment type="subcellular location">
    <subcellularLocation>
        <location evidence="1">Membrane</location>
        <topology evidence="1">Multi-pass membrane protein</topology>
    </subcellularLocation>
</comment>
<name>A0ABQ8HUW0_9ROSI</name>
<dbReference type="InterPro" id="IPR036259">
    <property type="entry name" value="MFS_trans_sf"/>
</dbReference>
<keyword evidence="8 10" id="KW-1133">Transmembrane helix</keyword>
<keyword evidence="7" id="KW-0769">Symport</keyword>
<reference evidence="11 12" key="1">
    <citation type="submission" date="2021-02" db="EMBL/GenBank/DDBJ databases">
        <title>Plant Genome Project.</title>
        <authorList>
            <person name="Zhang R.-G."/>
        </authorList>
    </citation>
    <scope>NUCLEOTIDE SEQUENCE [LARGE SCALE GENOMIC DNA]</scope>
    <source>
        <tissue evidence="11">Leaves</tissue>
    </source>
</reference>
<comment type="caution">
    <text evidence="11">The sequence shown here is derived from an EMBL/GenBank/DDBJ whole genome shotgun (WGS) entry which is preliminary data.</text>
</comment>
<keyword evidence="12" id="KW-1185">Reference proteome</keyword>
<evidence type="ECO:0000256" key="9">
    <source>
        <dbReference type="ARBA" id="ARBA00023136"/>
    </source>
</evidence>
<dbReference type="CDD" id="cd17313">
    <property type="entry name" value="MFS_SLC45_SUC"/>
    <property type="match status" value="1"/>
</dbReference>
<sequence length="505" mass="54526">MESGAFYVYQSPTPPWKLISVSSIAAGVQFAWALQISLLIPFLQTLGVPHGISALVWLYGSFSGMVLQPILGYKSDRCTSRFGRRRPFIAGGAALACLSFLLIGFAKDIGYQAGDSLDQNLKPRAVVVFVLGFWLLDVANNTLQGPCRALLADLCFQDHGAMRTAMSWFSFFMAVGNVLGYAAGAFARLHKFLPFTRNEVCSDNCANLKACFIIAVVILLVVTLTAIFSVSEVQMTEELVRKQFNNNNSSQMTSFLMQLMALLHSLKNPMRLLMLVTFLTWLSWFPFMLFGTDWVGKEVFGGKVDADGVVGSRYEVGVRSGSLGLMVNSMVVAFASLAIGRATRLVRGMKNLWGVANLILAGGLIGAVVITKRAGEWRSSGAADASIFPPLDILWGTWIVYLLLGISLAVQYSIPFAMASIYCSITGGGQGLSLGVLNLAIIIPQMIVSVGCGPLEAFFGSNNAPSFELGAVVATISAIVAIFVLPDPLERAVERSTCKTKWQGL</sequence>
<feature type="transmembrane region" description="Helical" evidence="10">
    <location>
        <begin position="88"/>
        <end position="106"/>
    </location>
</feature>
<organism evidence="11 12">
    <name type="scientific">Xanthoceras sorbifolium</name>
    <dbReference type="NCBI Taxonomy" id="99658"/>
    <lineage>
        <taxon>Eukaryota</taxon>
        <taxon>Viridiplantae</taxon>
        <taxon>Streptophyta</taxon>
        <taxon>Embryophyta</taxon>
        <taxon>Tracheophyta</taxon>
        <taxon>Spermatophyta</taxon>
        <taxon>Magnoliopsida</taxon>
        <taxon>eudicotyledons</taxon>
        <taxon>Gunneridae</taxon>
        <taxon>Pentapetalae</taxon>
        <taxon>rosids</taxon>
        <taxon>malvids</taxon>
        <taxon>Sapindales</taxon>
        <taxon>Sapindaceae</taxon>
        <taxon>Xanthoceroideae</taxon>
        <taxon>Xanthoceras</taxon>
    </lineage>
</organism>
<feature type="transmembrane region" description="Helical" evidence="10">
    <location>
        <begin position="210"/>
        <end position="230"/>
    </location>
</feature>
<dbReference type="Proteomes" id="UP000827721">
    <property type="component" value="Unassembled WGS sequence"/>
</dbReference>
<evidence type="ECO:0000313" key="11">
    <source>
        <dbReference type="EMBL" id="KAH7568159.1"/>
    </source>
</evidence>
<gene>
    <name evidence="11" type="ORF">JRO89_XS07G0249600</name>
</gene>
<evidence type="ECO:0000313" key="12">
    <source>
        <dbReference type="Proteomes" id="UP000827721"/>
    </source>
</evidence>
<dbReference type="PANTHER" id="PTHR19432:SF68">
    <property type="entry name" value="SUCROSE TRANSPORT PROTEIN SUC8-LIKE"/>
    <property type="match status" value="1"/>
</dbReference>
<evidence type="ECO:0000256" key="5">
    <source>
        <dbReference type="ARBA" id="ARBA00022597"/>
    </source>
</evidence>
<dbReference type="SUPFAM" id="SSF103473">
    <property type="entry name" value="MFS general substrate transporter"/>
    <property type="match status" value="1"/>
</dbReference>
<evidence type="ECO:0000256" key="10">
    <source>
        <dbReference type="SAM" id="Phobius"/>
    </source>
</evidence>
<evidence type="ECO:0000256" key="3">
    <source>
        <dbReference type="ARBA" id="ARBA00007134"/>
    </source>
</evidence>
<dbReference type="NCBIfam" id="TIGR01301">
    <property type="entry name" value="GPH_sucrose"/>
    <property type="match status" value="1"/>
</dbReference>
<evidence type="ECO:0000256" key="2">
    <source>
        <dbReference type="ARBA" id="ARBA00004914"/>
    </source>
</evidence>
<feature type="transmembrane region" description="Helical" evidence="10">
    <location>
        <begin position="273"/>
        <end position="291"/>
    </location>
</feature>